<evidence type="ECO:0000259" key="1">
    <source>
        <dbReference type="Pfam" id="PF02994"/>
    </source>
</evidence>
<evidence type="ECO:0000259" key="2">
    <source>
        <dbReference type="Pfam" id="PF17490"/>
    </source>
</evidence>
<evidence type="ECO:0000313" key="3">
    <source>
        <dbReference type="Ensembl" id="ENSVURP00010026925.1"/>
    </source>
</evidence>
<sequence length="127" mass="15201">IYRFPLERHPQRKTPRNIVAKFQSSQVKEKILQAARKKQFKYCGNTIRITRDLVASTLRDRRAWNIIFWRAKEIGLQPRITYPAKLSIILQVKKWSFSEIEDFQAFLMKRPELNRKFDFQVQDSSGT</sequence>
<dbReference type="Pfam" id="PF17490">
    <property type="entry name" value="Tnp_22_dsRBD"/>
    <property type="match status" value="1"/>
</dbReference>
<dbReference type="InterPro" id="IPR042566">
    <property type="entry name" value="L1_C"/>
</dbReference>
<dbReference type="Gene3D" id="3.30.250.20">
    <property type="entry name" value="L1 transposable element, C-terminal domain"/>
    <property type="match status" value="1"/>
</dbReference>
<dbReference type="Proteomes" id="UP000314987">
    <property type="component" value="Unassembled WGS sequence"/>
</dbReference>
<dbReference type="AlphaFoldDB" id="A0A4X2LZS9"/>
<organism evidence="3 4">
    <name type="scientific">Vombatus ursinus</name>
    <name type="common">Common wombat</name>
    <dbReference type="NCBI Taxonomy" id="29139"/>
    <lineage>
        <taxon>Eukaryota</taxon>
        <taxon>Metazoa</taxon>
        <taxon>Chordata</taxon>
        <taxon>Craniata</taxon>
        <taxon>Vertebrata</taxon>
        <taxon>Euteleostomi</taxon>
        <taxon>Mammalia</taxon>
        <taxon>Metatheria</taxon>
        <taxon>Diprotodontia</taxon>
        <taxon>Vombatidae</taxon>
        <taxon>Vombatus</taxon>
    </lineage>
</organism>
<dbReference type="GeneTree" id="ENSGT01050000244818"/>
<feature type="domain" description="L1 transposable element dsRBD-like" evidence="2">
    <location>
        <begin position="55"/>
        <end position="113"/>
    </location>
</feature>
<accession>A0A4X2LZS9</accession>
<dbReference type="InterPro" id="IPR035300">
    <property type="entry name" value="L1_dsRBD"/>
</dbReference>
<reference evidence="3" key="2">
    <citation type="submission" date="2025-08" db="UniProtKB">
        <authorList>
            <consortium name="Ensembl"/>
        </authorList>
    </citation>
    <scope>IDENTIFICATION</scope>
</reference>
<dbReference type="PANTHER" id="PTHR11505">
    <property type="entry name" value="L1 TRANSPOSABLE ELEMENT-RELATED"/>
    <property type="match status" value="1"/>
</dbReference>
<dbReference type="InterPro" id="IPR043636">
    <property type="entry name" value="L1_RRM_dom"/>
</dbReference>
<dbReference type="Pfam" id="PF02994">
    <property type="entry name" value="Transposase_22"/>
    <property type="match status" value="1"/>
</dbReference>
<keyword evidence="4" id="KW-1185">Reference proteome</keyword>
<reference evidence="3" key="3">
    <citation type="submission" date="2025-09" db="UniProtKB">
        <authorList>
            <consortium name="Ensembl"/>
        </authorList>
    </citation>
    <scope>IDENTIFICATION</scope>
</reference>
<feature type="domain" description="L1 transposable element RRM" evidence="1">
    <location>
        <begin position="3"/>
        <end position="52"/>
    </location>
</feature>
<protein>
    <recommendedName>
        <fullName evidence="5">L1 transposable element RRM domain-containing protein</fullName>
    </recommendedName>
</protein>
<proteinExistence type="predicted"/>
<dbReference type="Gene3D" id="3.30.70.1820">
    <property type="entry name" value="L1 transposable element, RRM domain"/>
    <property type="match status" value="1"/>
</dbReference>
<reference evidence="4" key="1">
    <citation type="submission" date="2018-12" db="EMBL/GenBank/DDBJ databases">
        <authorList>
            <person name="Yazar S."/>
        </authorList>
    </citation>
    <scope>NUCLEOTIDE SEQUENCE [LARGE SCALE GENOMIC DNA]</scope>
</reference>
<dbReference type="FunFam" id="3.30.250.20:FF:000009">
    <property type="entry name" value="Uncharacterized protein"/>
    <property type="match status" value="1"/>
</dbReference>
<dbReference type="Ensembl" id="ENSVURT00010030676.1">
    <property type="protein sequence ID" value="ENSVURP00010026925.1"/>
    <property type="gene ID" value="ENSVURG00010020638.1"/>
</dbReference>
<evidence type="ECO:0000313" key="4">
    <source>
        <dbReference type="Proteomes" id="UP000314987"/>
    </source>
</evidence>
<dbReference type="OMA" id="WSFNKTE"/>
<name>A0A4X2LZS9_VOMUR</name>
<evidence type="ECO:0008006" key="5">
    <source>
        <dbReference type="Google" id="ProtNLM"/>
    </source>
</evidence>
<dbReference type="InterPro" id="IPR004244">
    <property type="entry name" value="Transposase_22"/>
</dbReference>
<dbReference type="STRING" id="29139.ENSVURP00010026925"/>